<dbReference type="RefSeq" id="XP_056792311.1">
    <property type="nucleotide sequence ID" value="XM_056932352.1"/>
</dbReference>
<dbReference type="GeneID" id="81622601"/>
<proteinExistence type="predicted"/>
<organism evidence="1 2">
    <name type="scientific">Penicillium diatomitis</name>
    <dbReference type="NCBI Taxonomy" id="2819901"/>
    <lineage>
        <taxon>Eukaryota</taxon>
        <taxon>Fungi</taxon>
        <taxon>Dikarya</taxon>
        <taxon>Ascomycota</taxon>
        <taxon>Pezizomycotina</taxon>
        <taxon>Eurotiomycetes</taxon>
        <taxon>Eurotiomycetidae</taxon>
        <taxon>Eurotiales</taxon>
        <taxon>Aspergillaceae</taxon>
        <taxon>Penicillium</taxon>
    </lineage>
</organism>
<reference evidence="1" key="1">
    <citation type="submission" date="2022-12" db="EMBL/GenBank/DDBJ databases">
        <authorList>
            <person name="Petersen C."/>
        </authorList>
    </citation>
    <scope>NUCLEOTIDE SEQUENCE</scope>
    <source>
        <strain evidence="1">IBT 30728</strain>
    </source>
</reference>
<name>A0A9W9XGI4_9EURO</name>
<dbReference type="AlphaFoldDB" id="A0A9W9XGI4"/>
<dbReference type="Proteomes" id="UP001148312">
    <property type="component" value="Unassembled WGS sequence"/>
</dbReference>
<dbReference type="EMBL" id="JAPWDQ010000003">
    <property type="protein sequence ID" value="KAJ5491182.1"/>
    <property type="molecule type" value="Genomic_DNA"/>
</dbReference>
<protein>
    <submittedName>
        <fullName evidence="1">Uncharacterized protein</fullName>
    </submittedName>
</protein>
<accession>A0A9W9XGI4</accession>
<gene>
    <name evidence="1" type="ORF">N7539_002749</name>
</gene>
<evidence type="ECO:0000313" key="2">
    <source>
        <dbReference type="Proteomes" id="UP001148312"/>
    </source>
</evidence>
<reference evidence="1" key="2">
    <citation type="journal article" date="2023" name="IMA Fungus">
        <title>Comparative genomic study of the Penicillium genus elucidates a diverse pangenome and 15 lateral gene transfer events.</title>
        <authorList>
            <person name="Petersen C."/>
            <person name="Sorensen T."/>
            <person name="Nielsen M.R."/>
            <person name="Sondergaard T.E."/>
            <person name="Sorensen J.L."/>
            <person name="Fitzpatrick D.A."/>
            <person name="Frisvad J.C."/>
            <person name="Nielsen K.L."/>
        </authorList>
    </citation>
    <scope>NUCLEOTIDE SEQUENCE</scope>
    <source>
        <strain evidence="1">IBT 30728</strain>
    </source>
</reference>
<comment type="caution">
    <text evidence="1">The sequence shown here is derived from an EMBL/GenBank/DDBJ whole genome shotgun (WGS) entry which is preliminary data.</text>
</comment>
<evidence type="ECO:0000313" key="1">
    <source>
        <dbReference type="EMBL" id="KAJ5491182.1"/>
    </source>
</evidence>
<sequence length="110" mass="12387">MFRARSWRGRCLECVAERVQQTEINNKKDGEEAHHRLLRLITDFTDSATLQFNEVKTFLRPPIDSGSLHLDLALSIGLASSSCSPSSIRAIRVCRICCRGLENPDRDAQS</sequence>
<keyword evidence="2" id="KW-1185">Reference proteome</keyword>